<feature type="DNA-binding region" description="H-T-H motif" evidence="4">
    <location>
        <begin position="36"/>
        <end position="55"/>
    </location>
</feature>
<dbReference type="PANTHER" id="PTHR30055:SF234">
    <property type="entry name" value="HTH-TYPE TRANSCRIPTIONAL REGULATOR BETI"/>
    <property type="match status" value="1"/>
</dbReference>
<keyword evidence="7" id="KW-1185">Reference proteome</keyword>
<evidence type="ECO:0000313" key="6">
    <source>
        <dbReference type="EMBL" id="OOC52972.1"/>
    </source>
</evidence>
<dbReference type="InterPro" id="IPR050109">
    <property type="entry name" value="HTH-type_TetR-like_transc_reg"/>
</dbReference>
<reference evidence="7" key="1">
    <citation type="submission" date="2016-08" db="EMBL/GenBank/DDBJ databases">
        <authorList>
            <person name="Tokovenko B."/>
            <person name="Kalinowski J."/>
        </authorList>
    </citation>
    <scope>NUCLEOTIDE SEQUENCE [LARGE SCALE GENOMIC DNA]</scope>
    <source>
        <strain evidence="7">UTMC102</strain>
    </source>
</reference>
<dbReference type="RefSeq" id="WP_077689324.1">
    <property type="nucleotide sequence ID" value="NZ_MCOK01000001.1"/>
</dbReference>
<keyword evidence="2 4" id="KW-0238">DNA-binding</keyword>
<dbReference type="PANTHER" id="PTHR30055">
    <property type="entry name" value="HTH-TYPE TRANSCRIPTIONAL REGULATOR RUTR"/>
    <property type="match status" value="1"/>
</dbReference>
<dbReference type="InterPro" id="IPR001647">
    <property type="entry name" value="HTH_TetR"/>
</dbReference>
<evidence type="ECO:0000256" key="4">
    <source>
        <dbReference type="PROSITE-ProRule" id="PRU00335"/>
    </source>
</evidence>
<name>A0A1V3BX70_9ACTN</name>
<sequence length="246" mass="27705">MAPSTDTSATERELRADRILDAAEELIVAWGHRKVTIEDVARRARVGKGTVYLHFSTKDALIVTVIMRAQLGAIEQMLDAMRRSPENIRPSELARNIYLRLLDSPILRSVFADGTASLGEISRSASAVVGDLTQERLKALRTAWTLLREHGVLRTDRPFDDQLYAFSATVLGHMVAPPLLKEVDFHVPDRTTRAGLIAQSVRRLMEEDVLPEGAHRVQPRIVEVFSHLEKRVRDEIERQKQATRTA</sequence>
<evidence type="ECO:0000259" key="5">
    <source>
        <dbReference type="PROSITE" id="PS50977"/>
    </source>
</evidence>
<dbReference type="AlphaFoldDB" id="A0A1V3BX70"/>
<dbReference type="Gene3D" id="1.10.357.10">
    <property type="entry name" value="Tetracycline Repressor, domain 2"/>
    <property type="match status" value="1"/>
</dbReference>
<feature type="domain" description="HTH tetR-type" evidence="5">
    <location>
        <begin position="13"/>
        <end position="73"/>
    </location>
</feature>
<keyword evidence="1" id="KW-0805">Transcription regulation</keyword>
<accession>A0A1V3BX70</accession>
<dbReference type="OrthoDB" id="3682047at2"/>
<dbReference type="GO" id="GO:0000976">
    <property type="term" value="F:transcription cis-regulatory region binding"/>
    <property type="evidence" value="ECO:0007669"/>
    <property type="project" value="TreeGrafter"/>
</dbReference>
<organism evidence="6 7">
    <name type="scientific">Nocardiopsis sinuspersici</name>
    <dbReference type="NCBI Taxonomy" id="501010"/>
    <lineage>
        <taxon>Bacteria</taxon>
        <taxon>Bacillati</taxon>
        <taxon>Actinomycetota</taxon>
        <taxon>Actinomycetes</taxon>
        <taxon>Streptosporangiales</taxon>
        <taxon>Nocardiopsidaceae</taxon>
        <taxon>Nocardiopsis</taxon>
    </lineage>
</organism>
<evidence type="ECO:0000256" key="1">
    <source>
        <dbReference type="ARBA" id="ARBA00023015"/>
    </source>
</evidence>
<gene>
    <name evidence="6" type="ORF">NOSIN_03330</name>
</gene>
<dbReference type="GO" id="GO:0003700">
    <property type="term" value="F:DNA-binding transcription factor activity"/>
    <property type="evidence" value="ECO:0007669"/>
    <property type="project" value="TreeGrafter"/>
</dbReference>
<keyword evidence="3" id="KW-0804">Transcription</keyword>
<dbReference type="EMBL" id="MCOK01000001">
    <property type="protein sequence ID" value="OOC52972.1"/>
    <property type="molecule type" value="Genomic_DNA"/>
</dbReference>
<dbReference type="InterPro" id="IPR009057">
    <property type="entry name" value="Homeodomain-like_sf"/>
</dbReference>
<dbReference type="PROSITE" id="PS50977">
    <property type="entry name" value="HTH_TETR_2"/>
    <property type="match status" value="1"/>
</dbReference>
<evidence type="ECO:0000256" key="2">
    <source>
        <dbReference type="ARBA" id="ARBA00023125"/>
    </source>
</evidence>
<dbReference type="PRINTS" id="PR00455">
    <property type="entry name" value="HTHTETR"/>
</dbReference>
<dbReference type="STRING" id="501010.NOSIN_03330"/>
<dbReference type="Pfam" id="PF00440">
    <property type="entry name" value="TetR_N"/>
    <property type="match status" value="1"/>
</dbReference>
<proteinExistence type="predicted"/>
<dbReference type="SUPFAM" id="SSF46689">
    <property type="entry name" value="Homeodomain-like"/>
    <property type="match status" value="1"/>
</dbReference>
<evidence type="ECO:0000256" key="3">
    <source>
        <dbReference type="ARBA" id="ARBA00023163"/>
    </source>
</evidence>
<comment type="caution">
    <text evidence="6">The sequence shown here is derived from an EMBL/GenBank/DDBJ whole genome shotgun (WGS) entry which is preliminary data.</text>
</comment>
<evidence type="ECO:0000313" key="7">
    <source>
        <dbReference type="Proteomes" id="UP000189004"/>
    </source>
</evidence>
<protein>
    <submittedName>
        <fullName evidence="6">TetR family transcriptional regulator</fullName>
    </submittedName>
</protein>
<dbReference type="Proteomes" id="UP000189004">
    <property type="component" value="Unassembled WGS sequence"/>
</dbReference>